<dbReference type="GO" id="GO:0006163">
    <property type="term" value="P:purine nucleotide metabolic process"/>
    <property type="evidence" value="ECO:0007669"/>
    <property type="project" value="UniProtKB-ARBA"/>
</dbReference>
<dbReference type="PIRSF" id="PIRSF006661">
    <property type="entry name" value="PP-lp_UCP006661"/>
    <property type="match status" value="1"/>
</dbReference>
<sequence>MERIKELTQELVAFGKHGICLAFSGGVDSAVLLKLAVDAGLPVLAVTFHTMLHPAADLEQAKKLAKQMGAPHWVLPINEFQNPKVMENPPDRCYHCKFMLFEQLADVAREQGLGCIMDGTNFDDLGEYRPGLRALQEWNVHSPLAECHVTKAEVREIAAKLGLSVASKPSAPCMATRFPYGDRFTRESLEQVERAEAQLKELGFYNVRVRCHRGIARIEVDKKDLGLAVQYGEEIVSIVKSQGFDYVTLDLEGFRSGSMDLHVQREKVD</sequence>
<feature type="domain" description="NAD/GMP synthase" evidence="2">
    <location>
        <begin position="5"/>
        <end position="80"/>
    </location>
</feature>
<evidence type="ECO:0000313" key="4">
    <source>
        <dbReference type="Proteomes" id="UP000632659"/>
    </source>
</evidence>
<name>A0A8J6P8T8_9FIRM</name>
<dbReference type="InterPro" id="IPR052188">
    <property type="entry name" value="Ni-pincer_cofactor_biosynth"/>
</dbReference>
<dbReference type="GO" id="GO:0016783">
    <property type="term" value="F:sulfurtransferase activity"/>
    <property type="evidence" value="ECO:0007669"/>
    <property type="project" value="InterPro"/>
</dbReference>
<accession>A0A8J6P8T8</accession>
<keyword evidence="3" id="KW-0808">Transferase</keyword>
<dbReference type="PANTHER" id="PTHR43169">
    <property type="entry name" value="EXSB FAMILY PROTEIN"/>
    <property type="match status" value="1"/>
</dbReference>
<dbReference type="PANTHER" id="PTHR43169:SF2">
    <property type="entry name" value="NAD_GMP SYNTHASE DOMAIN-CONTAINING PROTEIN"/>
    <property type="match status" value="1"/>
</dbReference>
<gene>
    <name evidence="3" type="primary">larE</name>
    <name evidence="3" type="ORF">H8702_12110</name>
</gene>
<evidence type="ECO:0000256" key="1">
    <source>
        <dbReference type="PIRSR" id="PIRSR006661-1"/>
    </source>
</evidence>
<dbReference type="Gene3D" id="3.40.50.620">
    <property type="entry name" value="HUPs"/>
    <property type="match status" value="1"/>
</dbReference>
<dbReference type="Proteomes" id="UP000632659">
    <property type="component" value="Unassembled WGS sequence"/>
</dbReference>
<dbReference type="InterPro" id="IPR022310">
    <property type="entry name" value="NAD/GMP_synthase"/>
</dbReference>
<dbReference type="CDD" id="cd01990">
    <property type="entry name" value="LarE-like"/>
    <property type="match status" value="1"/>
</dbReference>
<comment type="caution">
    <text evidence="3">The sequence shown here is derived from an EMBL/GenBank/DDBJ whole genome shotgun (WGS) entry which is preliminary data.</text>
</comment>
<dbReference type="NCBIfam" id="TIGR00268">
    <property type="entry name" value="ATP-dependent sacrificial sulfur transferase LarE"/>
    <property type="match status" value="1"/>
</dbReference>
<dbReference type="SUPFAM" id="SSF52402">
    <property type="entry name" value="Adenine nucleotide alpha hydrolases-like"/>
    <property type="match status" value="1"/>
</dbReference>
<dbReference type="InterPro" id="IPR005232">
    <property type="entry name" value="LarE"/>
</dbReference>
<evidence type="ECO:0000259" key="2">
    <source>
        <dbReference type="Pfam" id="PF02540"/>
    </source>
</evidence>
<protein>
    <submittedName>
        <fullName evidence="3">ATP-dependent sacrificial sulfur transferase LarE</fullName>
    </submittedName>
</protein>
<dbReference type="RefSeq" id="WP_187536784.1">
    <property type="nucleotide sequence ID" value="NZ_JACRTL010000008.1"/>
</dbReference>
<reference evidence="3" key="1">
    <citation type="submission" date="2020-08" db="EMBL/GenBank/DDBJ databases">
        <title>Genome public.</title>
        <authorList>
            <person name="Liu C."/>
            <person name="Sun Q."/>
        </authorList>
    </citation>
    <scope>NUCLEOTIDE SEQUENCE</scope>
    <source>
        <strain evidence="3">NSJ-15</strain>
    </source>
</reference>
<organism evidence="3 4">
    <name type="scientific">Massiliimalia timonensis</name>
    <dbReference type="NCBI Taxonomy" id="1987501"/>
    <lineage>
        <taxon>Bacteria</taxon>
        <taxon>Bacillati</taxon>
        <taxon>Bacillota</taxon>
        <taxon>Clostridia</taxon>
        <taxon>Eubacteriales</taxon>
        <taxon>Oscillospiraceae</taxon>
        <taxon>Massiliimalia</taxon>
    </lineage>
</organism>
<feature type="active site" description="Nucleophile and sulfur donor" evidence="1">
    <location>
        <position position="173"/>
    </location>
</feature>
<proteinExistence type="predicted"/>
<dbReference type="Pfam" id="PF02540">
    <property type="entry name" value="NAD_synthase"/>
    <property type="match status" value="1"/>
</dbReference>
<keyword evidence="4" id="KW-1185">Reference proteome</keyword>
<dbReference type="EMBL" id="JACRTL010000008">
    <property type="protein sequence ID" value="MBC8611835.1"/>
    <property type="molecule type" value="Genomic_DNA"/>
</dbReference>
<dbReference type="AlphaFoldDB" id="A0A8J6P8T8"/>
<evidence type="ECO:0000313" key="3">
    <source>
        <dbReference type="EMBL" id="MBC8611835.1"/>
    </source>
</evidence>
<dbReference type="InterPro" id="IPR014729">
    <property type="entry name" value="Rossmann-like_a/b/a_fold"/>
</dbReference>